<dbReference type="Pfam" id="PF03899">
    <property type="entry name" value="ATP-synt_I"/>
    <property type="match status" value="1"/>
</dbReference>
<dbReference type="AlphaFoldDB" id="A0A679HZX1"/>
<evidence type="ECO:0000313" key="6">
    <source>
        <dbReference type="EMBL" id="BBU68254.1"/>
    </source>
</evidence>
<evidence type="ECO:0000313" key="7">
    <source>
        <dbReference type="Proteomes" id="UP000463961"/>
    </source>
</evidence>
<organism evidence="6 7">
    <name type="scientific">Fluviibacter phosphoraccumulans</name>
    <dbReference type="NCBI Taxonomy" id="1751046"/>
    <lineage>
        <taxon>Bacteria</taxon>
        <taxon>Pseudomonadati</taxon>
        <taxon>Pseudomonadota</taxon>
        <taxon>Betaproteobacteria</taxon>
        <taxon>Rhodocyclales</taxon>
        <taxon>Fluviibacteraceae</taxon>
        <taxon>Fluviibacter</taxon>
    </lineage>
</organism>
<keyword evidence="7" id="KW-1185">Reference proteome</keyword>
<name>A0A679HZX1_9RHOO</name>
<dbReference type="RefSeq" id="WP_211149031.1">
    <property type="nucleotide sequence ID" value="NZ_AP019011.1"/>
</dbReference>
<dbReference type="GO" id="GO:0005886">
    <property type="term" value="C:plasma membrane"/>
    <property type="evidence" value="ECO:0007669"/>
    <property type="project" value="UniProtKB-SubCell"/>
</dbReference>
<sequence>MVFRVIRLQLIAIIIAVILAGLLAGGRGSISAAIGGGAVLLPNFLFALRLVLASAGRATVATAGVFIVYEFLKLALTLILLAVAIVVYADLSWPTMLLSMAITLQVNFLALAKRT</sequence>
<keyword evidence="4" id="KW-1133">Transmembrane helix</keyword>
<evidence type="ECO:0000256" key="1">
    <source>
        <dbReference type="ARBA" id="ARBA00004651"/>
    </source>
</evidence>
<evidence type="ECO:0000256" key="4">
    <source>
        <dbReference type="ARBA" id="ARBA00022989"/>
    </source>
</evidence>
<evidence type="ECO:0000256" key="2">
    <source>
        <dbReference type="ARBA" id="ARBA00022475"/>
    </source>
</evidence>
<dbReference type="Proteomes" id="UP000463961">
    <property type="component" value="Chromosome"/>
</dbReference>
<reference evidence="7" key="1">
    <citation type="submission" date="2020-01" db="EMBL/GenBank/DDBJ databases">
        <title>Phosphoaccumulans saitamaens gen. nov., sp. nov., a polyphosphate accumulating bacterium isolated from surface river water.</title>
        <authorList>
            <person name="Watanabe K."/>
            <person name="Suda W."/>
        </authorList>
    </citation>
    <scope>NUCLEOTIDE SEQUENCE [LARGE SCALE GENOMIC DNA]</scope>
    <source>
        <strain evidence="7">ICHIAU1</strain>
    </source>
</reference>
<keyword evidence="3" id="KW-0812">Transmembrane</keyword>
<evidence type="ECO:0000256" key="5">
    <source>
        <dbReference type="ARBA" id="ARBA00023136"/>
    </source>
</evidence>
<keyword evidence="5" id="KW-0472">Membrane</keyword>
<gene>
    <name evidence="6" type="ORF">ICHIAU1_05370</name>
</gene>
<protein>
    <submittedName>
        <fullName evidence="6">Uncharacterized protein</fullName>
    </submittedName>
</protein>
<proteinExistence type="predicted"/>
<accession>A0A679HZX1</accession>
<evidence type="ECO:0000256" key="3">
    <source>
        <dbReference type="ARBA" id="ARBA00022692"/>
    </source>
</evidence>
<dbReference type="EMBL" id="AP022345">
    <property type="protein sequence ID" value="BBU68254.1"/>
    <property type="molecule type" value="Genomic_DNA"/>
</dbReference>
<comment type="subcellular location">
    <subcellularLocation>
        <location evidence="1">Cell membrane</location>
        <topology evidence="1">Multi-pass membrane protein</topology>
    </subcellularLocation>
</comment>
<keyword evidence="2" id="KW-1003">Cell membrane</keyword>
<dbReference type="InterPro" id="IPR005598">
    <property type="entry name" value="ATP_synth_I"/>
</dbReference>